<dbReference type="GO" id="GO:0030077">
    <property type="term" value="C:plasma membrane light-harvesting complex"/>
    <property type="evidence" value="ECO:0007669"/>
    <property type="project" value="InterPro"/>
</dbReference>
<dbReference type="RefSeq" id="WP_081169190.1">
    <property type="nucleotide sequence ID" value="NZ_LWBP01000205.1"/>
</dbReference>
<dbReference type="InterPro" id="IPR011033">
    <property type="entry name" value="PRC_barrel-like_sf"/>
</dbReference>
<feature type="domain" description="PRC-barrel" evidence="1">
    <location>
        <begin position="158"/>
        <end position="215"/>
    </location>
</feature>
<dbReference type="GO" id="GO:0019684">
    <property type="term" value="P:photosynthesis, light reaction"/>
    <property type="evidence" value="ECO:0007669"/>
    <property type="project" value="InterPro"/>
</dbReference>
<dbReference type="AlphaFoldDB" id="A0A1V9FBP7"/>
<feature type="domain" description="PRC-barrel" evidence="1">
    <location>
        <begin position="8"/>
        <end position="53"/>
    </location>
</feature>
<comment type="caution">
    <text evidence="2">The sequence shown here is derived from an EMBL/GenBank/DDBJ whole genome shotgun (WGS) entry which is preliminary data.</text>
</comment>
<dbReference type="PANTHER" id="PTHR36505:SF1">
    <property type="entry name" value="BLR1072 PROTEIN"/>
    <property type="match status" value="1"/>
</dbReference>
<dbReference type="Gene3D" id="3.90.50.10">
    <property type="entry name" value="Photosynthetic Reaction Center, subunit H, domain 2"/>
    <property type="match status" value="2"/>
</dbReference>
<protein>
    <recommendedName>
        <fullName evidence="1">PRC-barrel domain-containing protein</fullName>
    </recommendedName>
</protein>
<dbReference type="InterPro" id="IPR014747">
    <property type="entry name" value="Bac_photo_RC_H_C"/>
</dbReference>
<dbReference type="PANTHER" id="PTHR36505">
    <property type="entry name" value="BLR1072 PROTEIN"/>
    <property type="match status" value="1"/>
</dbReference>
<dbReference type="Pfam" id="PF05239">
    <property type="entry name" value="PRC"/>
    <property type="match status" value="2"/>
</dbReference>
<proteinExistence type="predicted"/>
<dbReference type="STRING" id="550983.A4R26_27175"/>
<sequence>MKRHIKGLKGFTITATDGELGKVKDLYFDDKSWTIRYFVVQTGGWLFGRKVLIAPQAITRLDWSNETFVSNLTQQQVKTSPDINTEQPVSRQQEMELYKHYPWERYWAGGLWAGGVGTSGMMMPGPSPEEVPDPTEGDPHLRSIEKVTGYDIKAIDGPVGEVEDFIVDDGNWKIRYLVVDTGNWFPGKKVIISPNWINEINWESSDVVIKATVEQVKNSPEYETDEYLNDDYDRILTNYYGRFI</sequence>
<evidence type="ECO:0000313" key="3">
    <source>
        <dbReference type="Proteomes" id="UP000192276"/>
    </source>
</evidence>
<dbReference type="EMBL" id="LWBP01000205">
    <property type="protein sequence ID" value="OQP55785.1"/>
    <property type="molecule type" value="Genomic_DNA"/>
</dbReference>
<evidence type="ECO:0000259" key="1">
    <source>
        <dbReference type="Pfam" id="PF05239"/>
    </source>
</evidence>
<dbReference type="OrthoDB" id="9793882at2"/>
<reference evidence="3" key="1">
    <citation type="submission" date="2016-04" db="EMBL/GenBank/DDBJ databases">
        <authorList>
            <person name="Chen L."/>
            <person name="Zhuang W."/>
            <person name="Wang G."/>
        </authorList>
    </citation>
    <scope>NUCLEOTIDE SEQUENCE [LARGE SCALE GENOMIC DNA]</scope>
    <source>
        <strain evidence="3">208</strain>
    </source>
</reference>
<dbReference type="Proteomes" id="UP000192276">
    <property type="component" value="Unassembled WGS sequence"/>
</dbReference>
<name>A0A1V9FBP7_9BACT</name>
<dbReference type="InterPro" id="IPR027275">
    <property type="entry name" value="PRC-brl_dom"/>
</dbReference>
<accession>A0A1V9FBP7</accession>
<keyword evidence="3" id="KW-1185">Reference proteome</keyword>
<evidence type="ECO:0000313" key="2">
    <source>
        <dbReference type="EMBL" id="OQP55785.1"/>
    </source>
</evidence>
<organism evidence="2 3">
    <name type="scientific">Niastella populi</name>
    <dbReference type="NCBI Taxonomy" id="550983"/>
    <lineage>
        <taxon>Bacteria</taxon>
        <taxon>Pseudomonadati</taxon>
        <taxon>Bacteroidota</taxon>
        <taxon>Chitinophagia</taxon>
        <taxon>Chitinophagales</taxon>
        <taxon>Chitinophagaceae</taxon>
        <taxon>Niastella</taxon>
    </lineage>
</organism>
<dbReference type="SUPFAM" id="SSF50346">
    <property type="entry name" value="PRC-barrel domain"/>
    <property type="match status" value="2"/>
</dbReference>
<gene>
    <name evidence="2" type="ORF">A4R26_27175</name>
</gene>